<accession>A0AAD9Q7H7</accession>
<reference evidence="1" key="1">
    <citation type="journal article" date="2023" name="G3 (Bethesda)">
        <title>Whole genome assembly and annotation of the endangered Caribbean coral Acropora cervicornis.</title>
        <authorList>
            <person name="Selwyn J.D."/>
            <person name="Vollmer S.V."/>
        </authorList>
    </citation>
    <scope>NUCLEOTIDE SEQUENCE</scope>
    <source>
        <strain evidence="1">K2</strain>
    </source>
</reference>
<dbReference type="EMBL" id="JARQWQ010000058">
    <property type="protein sequence ID" value="KAK2556048.1"/>
    <property type="molecule type" value="Genomic_DNA"/>
</dbReference>
<gene>
    <name evidence="1" type="ORF">P5673_022054</name>
</gene>
<evidence type="ECO:0000313" key="2">
    <source>
        <dbReference type="Proteomes" id="UP001249851"/>
    </source>
</evidence>
<sequence length="63" mass="7270">MVLVSDDEDCRTSFRPQPMVLVSPCLHQPRMDLEELDSKSEGQAFKGARILKYSARNERFMIP</sequence>
<evidence type="ECO:0000313" key="1">
    <source>
        <dbReference type="EMBL" id="KAK2556048.1"/>
    </source>
</evidence>
<dbReference type="AlphaFoldDB" id="A0AAD9Q7H7"/>
<protein>
    <submittedName>
        <fullName evidence="1">Uncharacterized protein</fullName>
    </submittedName>
</protein>
<keyword evidence="2" id="KW-1185">Reference proteome</keyword>
<comment type="caution">
    <text evidence="1">The sequence shown here is derived from an EMBL/GenBank/DDBJ whole genome shotgun (WGS) entry which is preliminary data.</text>
</comment>
<reference evidence="1" key="2">
    <citation type="journal article" date="2023" name="Science">
        <title>Genomic signatures of disease resistance in endangered staghorn corals.</title>
        <authorList>
            <person name="Vollmer S.V."/>
            <person name="Selwyn J.D."/>
            <person name="Despard B.A."/>
            <person name="Roesel C.L."/>
        </authorList>
    </citation>
    <scope>NUCLEOTIDE SEQUENCE</scope>
    <source>
        <strain evidence="1">K2</strain>
    </source>
</reference>
<name>A0AAD9Q7H7_ACRCE</name>
<dbReference type="Proteomes" id="UP001249851">
    <property type="component" value="Unassembled WGS sequence"/>
</dbReference>
<organism evidence="1 2">
    <name type="scientific">Acropora cervicornis</name>
    <name type="common">Staghorn coral</name>
    <dbReference type="NCBI Taxonomy" id="6130"/>
    <lineage>
        <taxon>Eukaryota</taxon>
        <taxon>Metazoa</taxon>
        <taxon>Cnidaria</taxon>
        <taxon>Anthozoa</taxon>
        <taxon>Hexacorallia</taxon>
        <taxon>Scleractinia</taxon>
        <taxon>Astrocoeniina</taxon>
        <taxon>Acroporidae</taxon>
        <taxon>Acropora</taxon>
    </lineage>
</organism>
<proteinExistence type="predicted"/>